<keyword evidence="5" id="KW-0762">Sugar transport</keyword>
<evidence type="ECO:0000313" key="11">
    <source>
        <dbReference type="EMBL" id="CAB4686915.1"/>
    </source>
</evidence>
<keyword evidence="2" id="KW-0813">Transport</keyword>
<keyword evidence="8 9" id="KW-0472">Membrane</keyword>
<feature type="transmembrane region" description="Helical" evidence="9">
    <location>
        <begin position="261"/>
        <end position="282"/>
    </location>
</feature>
<sequence>MSKKQPQDSNQTHLDDENTSQVLTLKQEATNFLNGVRHGRMGSFPAVIGFLVLVVLFSFLSPVFFTQLNFANLLQQSAPLIILAMGLVFILLIAEIDLSAGVTSGLASAIFVVVLKNFGFPWWLSIILSLLVGMTIGVVIGIMVAKVGIPSFVVTLAAFLAFQGLQLMVIGQGGLYRVETPAILALENDNLSVGFGWALAIILVGFVLINGLVSRRRRTKNGHANRAISTLYFRVAITALVVFTSVYFLNLPRGSNPEFQLQGVPVAVLVVLVVLIPCTYLLNRTPFGIHVYAVGGNPEAARRAGINVSSLRIIIFMIGSGLASISGLMAASRVGTVDAAAGRTIVLSGVAAAVVGGVSLFGGRGKLTDAVVGGLVIAVIDNGLGLLSLPAGLNLAVTGGVLLMAATADALSRKHGTLTGR</sequence>
<feature type="transmembrane region" description="Helical" evidence="9">
    <location>
        <begin position="191"/>
        <end position="210"/>
    </location>
</feature>
<dbReference type="EMBL" id="CAEZUJ010000073">
    <property type="protein sequence ID" value="CAB4607744.1"/>
    <property type="molecule type" value="Genomic_DNA"/>
</dbReference>
<feature type="transmembrane region" description="Helical" evidence="9">
    <location>
        <begin position="152"/>
        <end position="171"/>
    </location>
</feature>
<evidence type="ECO:0000256" key="6">
    <source>
        <dbReference type="ARBA" id="ARBA00022692"/>
    </source>
</evidence>
<dbReference type="GO" id="GO:0022857">
    <property type="term" value="F:transmembrane transporter activity"/>
    <property type="evidence" value="ECO:0007669"/>
    <property type="project" value="InterPro"/>
</dbReference>
<organism evidence="10">
    <name type="scientific">freshwater metagenome</name>
    <dbReference type="NCBI Taxonomy" id="449393"/>
    <lineage>
        <taxon>unclassified sequences</taxon>
        <taxon>metagenomes</taxon>
        <taxon>ecological metagenomes</taxon>
    </lineage>
</organism>
<dbReference type="PANTHER" id="PTHR32196:SF32">
    <property type="entry name" value="XYLOSE TRANSPORT SYSTEM PERMEASE PROTEIN XYLH"/>
    <property type="match status" value="1"/>
</dbReference>
<name>A0A6J6H979_9ZZZZ</name>
<feature type="transmembrane region" description="Helical" evidence="9">
    <location>
        <begin position="101"/>
        <end position="120"/>
    </location>
</feature>
<dbReference type="EMBL" id="CAEZXH010000054">
    <property type="protein sequence ID" value="CAB4686915.1"/>
    <property type="molecule type" value="Genomic_DNA"/>
</dbReference>
<reference evidence="10" key="1">
    <citation type="submission" date="2020-05" db="EMBL/GenBank/DDBJ databases">
        <authorList>
            <person name="Chiriac C."/>
            <person name="Salcher M."/>
            <person name="Ghai R."/>
            <person name="Kavagutti S V."/>
        </authorList>
    </citation>
    <scope>NUCLEOTIDE SEQUENCE</scope>
</reference>
<dbReference type="EMBL" id="CAEZZS010000012">
    <property type="protein sequence ID" value="CAB4772027.1"/>
    <property type="molecule type" value="Genomic_DNA"/>
</dbReference>
<dbReference type="AlphaFoldDB" id="A0A6J6H979"/>
<feature type="transmembrane region" description="Helical" evidence="9">
    <location>
        <begin position="44"/>
        <end position="65"/>
    </location>
</feature>
<dbReference type="CDD" id="cd06579">
    <property type="entry name" value="TM_PBP1_transp_AraH_like"/>
    <property type="match status" value="1"/>
</dbReference>
<evidence type="ECO:0000256" key="2">
    <source>
        <dbReference type="ARBA" id="ARBA00022448"/>
    </source>
</evidence>
<evidence type="ECO:0000256" key="5">
    <source>
        <dbReference type="ARBA" id="ARBA00022597"/>
    </source>
</evidence>
<comment type="subcellular location">
    <subcellularLocation>
        <location evidence="1">Cell membrane</location>
        <topology evidence="1">Multi-pass membrane protein</topology>
    </subcellularLocation>
</comment>
<feature type="transmembrane region" description="Helical" evidence="9">
    <location>
        <begin position="393"/>
        <end position="411"/>
    </location>
</feature>
<evidence type="ECO:0000256" key="3">
    <source>
        <dbReference type="ARBA" id="ARBA00022475"/>
    </source>
</evidence>
<evidence type="ECO:0000256" key="7">
    <source>
        <dbReference type="ARBA" id="ARBA00022989"/>
    </source>
</evidence>
<dbReference type="PANTHER" id="PTHR32196">
    <property type="entry name" value="ABC TRANSPORTER PERMEASE PROTEIN YPHD-RELATED-RELATED"/>
    <property type="match status" value="1"/>
</dbReference>
<evidence type="ECO:0000256" key="8">
    <source>
        <dbReference type="ARBA" id="ARBA00023136"/>
    </source>
</evidence>
<evidence type="ECO:0000256" key="4">
    <source>
        <dbReference type="ARBA" id="ARBA00022519"/>
    </source>
</evidence>
<protein>
    <submittedName>
        <fullName evidence="10">Unannotated protein</fullName>
    </submittedName>
</protein>
<proteinExistence type="predicted"/>
<feature type="transmembrane region" description="Helical" evidence="9">
    <location>
        <begin position="231"/>
        <end position="249"/>
    </location>
</feature>
<gene>
    <name evidence="10" type="ORF">UFOPK1811_01229</name>
    <name evidence="11" type="ORF">UFOPK2360_00912</name>
    <name evidence="12" type="ORF">UFOPK2922_00405</name>
</gene>
<accession>A0A6J6H979</accession>
<keyword evidence="7 9" id="KW-1133">Transmembrane helix</keyword>
<evidence type="ECO:0000256" key="9">
    <source>
        <dbReference type="SAM" id="Phobius"/>
    </source>
</evidence>
<feature type="transmembrane region" description="Helical" evidence="9">
    <location>
        <begin position="344"/>
        <end position="363"/>
    </location>
</feature>
<keyword evidence="3" id="KW-1003">Cell membrane</keyword>
<dbReference type="Pfam" id="PF02653">
    <property type="entry name" value="BPD_transp_2"/>
    <property type="match status" value="1"/>
</dbReference>
<evidence type="ECO:0000313" key="12">
    <source>
        <dbReference type="EMBL" id="CAB4772027.1"/>
    </source>
</evidence>
<feature type="transmembrane region" description="Helical" evidence="9">
    <location>
        <begin position="77"/>
        <end position="94"/>
    </location>
</feature>
<evidence type="ECO:0000256" key="1">
    <source>
        <dbReference type="ARBA" id="ARBA00004651"/>
    </source>
</evidence>
<dbReference type="GO" id="GO:0005886">
    <property type="term" value="C:plasma membrane"/>
    <property type="evidence" value="ECO:0007669"/>
    <property type="project" value="UniProtKB-SubCell"/>
</dbReference>
<keyword evidence="6 9" id="KW-0812">Transmembrane</keyword>
<evidence type="ECO:0000313" key="10">
    <source>
        <dbReference type="EMBL" id="CAB4607744.1"/>
    </source>
</evidence>
<dbReference type="InterPro" id="IPR001851">
    <property type="entry name" value="ABC_transp_permease"/>
</dbReference>
<keyword evidence="4" id="KW-0997">Cell inner membrane</keyword>
<feature type="transmembrane region" description="Helical" evidence="9">
    <location>
        <begin position="311"/>
        <end position="332"/>
    </location>
</feature>
<feature type="transmembrane region" description="Helical" evidence="9">
    <location>
        <begin position="126"/>
        <end position="145"/>
    </location>
</feature>